<dbReference type="SUPFAM" id="SSF58104">
    <property type="entry name" value="Methyl-accepting chemotaxis protein (MCP) signaling domain"/>
    <property type="match status" value="1"/>
</dbReference>
<evidence type="ECO:0000256" key="2">
    <source>
        <dbReference type="ARBA" id="ARBA00023224"/>
    </source>
</evidence>
<accession>A0A0C1MP22</accession>
<dbReference type="GO" id="GO:0004888">
    <property type="term" value="F:transmembrane signaling receptor activity"/>
    <property type="evidence" value="ECO:0007669"/>
    <property type="project" value="InterPro"/>
</dbReference>
<dbReference type="SMART" id="SM00283">
    <property type="entry name" value="MA"/>
    <property type="match status" value="1"/>
</dbReference>
<dbReference type="Pfam" id="PF13682">
    <property type="entry name" value="CZB"/>
    <property type="match status" value="1"/>
</dbReference>
<evidence type="ECO:0000313" key="8">
    <source>
        <dbReference type="Proteomes" id="UP000031327"/>
    </source>
</evidence>
<name>A0A0C1MP22_9GAMM</name>
<feature type="domain" description="Methyl-accepting transducer" evidence="6">
    <location>
        <begin position="67"/>
        <end position="269"/>
    </location>
</feature>
<dbReference type="PANTHER" id="PTHR32089:SF112">
    <property type="entry name" value="LYSOZYME-LIKE PROTEIN-RELATED"/>
    <property type="match status" value="1"/>
</dbReference>
<reference evidence="7 8" key="1">
    <citation type="submission" date="2014-12" db="EMBL/GenBank/DDBJ databases">
        <title>Draft Genome Sequence of Pseudoalteromonas luteoviolacea HI1.</title>
        <authorList>
            <person name="Asahina A.Y."/>
            <person name="Hadfield M.G."/>
        </authorList>
    </citation>
    <scope>NUCLEOTIDE SEQUENCE [LARGE SCALE GENOMIC DNA]</scope>
    <source>
        <strain evidence="7 8">HI1</strain>
    </source>
</reference>
<dbReference type="RefSeq" id="WP_039610885.1">
    <property type="nucleotide sequence ID" value="NZ_JWIC01000007.1"/>
</dbReference>
<evidence type="ECO:0000256" key="3">
    <source>
        <dbReference type="ARBA" id="ARBA00029447"/>
    </source>
</evidence>
<sequence>MLNNLFSSSELKSELLQVKTELAQQRQENERLAADNNRLQSQLIEAQQQLNDNTDNQLLQCALSGMSQIEGIRETVLQSFQNIEQDSAAISQVNQSFETSEQSLSNILSGMGQLSENMSSMTDNISGLSHMADNIHTFVATISKISDQTNLLALNAAIEAARAGEAGRGFSVVADEVRALANNTSASANEVSELVTKIIDTTQLTVKDVSVIQESNKTLSNSIEHLNDEYGHIVASCGSMKTTISNATKQTFIQTVKLDHVVWKSEVYAVIMGSSKKTVSDFADHTSCRLGKWFSGDGAKLYSDNSAYRRLESPHKDVHKSGVEAIRRFQTGDKQGAVQQLNKMEQASVEVMHLLDELRNA</sequence>
<dbReference type="Proteomes" id="UP000031327">
    <property type="component" value="Unassembled WGS sequence"/>
</dbReference>
<dbReference type="InterPro" id="IPR025991">
    <property type="entry name" value="Chemoreceptor_zinc-bind_dom"/>
</dbReference>
<proteinExistence type="inferred from homology"/>
<dbReference type="AlphaFoldDB" id="A0A0C1MP22"/>
<protein>
    <submittedName>
        <fullName evidence="7">Chemotaxis protein</fullName>
    </submittedName>
</protein>
<keyword evidence="2 4" id="KW-0807">Transducer</keyword>
<evidence type="ECO:0000256" key="4">
    <source>
        <dbReference type="PROSITE-ProRule" id="PRU00284"/>
    </source>
</evidence>
<dbReference type="GO" id="GO:0007165">
    <property type="term" value="P:signal transduction"/>
    <property type="evidence" value="ECO:0007669"/>
    <property type="project" value="UniProtKB-KW"/>
</dbReference>
<dbReference type="PRINTS" id="PR00260">
    <property type="entry name" value="CHEMTRNSDUCR"/>
</dbReference>
<evidence type="ECO:0000256" key="5">
    <source>
        <dbReference type="SAM" id="Coils"/>
    </source>
</evidence>
<dbReference type="PROSITE" id="PS50111">
    <property type="entry name" value="CHEMOTAXIS_TRANSDUC_2"/>
    <property type="match status" value="1"/>
</dbReference>
<evidence type="ECO:0000256" key="1">
    <source>
        <dbReference type="ARBA" id="ARBA00004370"/>
    </source>
</evidence>
<comment type="similarity">
    <text evidence="3">Belongs to the methyl-accepting chemotaxis (MCP) protein family.</text>
</comment>
<dbReference type="Gene3D" id="6.10.250.3200">
    <property type="match status" value="1"/>
</dbReference>
<dbReference type="PANTHER" id="PTHR32089">
    <property type="entry name" value="METHYL-ACCEPTING CHEMOTAXIS PROTEIN MCPB"/>
    <property type="match status" value="1"/>
</dbReference>
<evidence type="ECO:0000313" key="7">
    <source>
        <dbReference type="EMBL" id="KID56313.1"/>
    </source>
</evidence>
<dbReference type="GO" id="GO:0006935">
    <property type="term" value="P:chemotaxis"/>
    <property type="evidence" value="ECO:0007669"/>
    <property type="project" value="InterPro"/>
</dbReference>
<dbReference type="InterPro" id="IPR004089">
    <property type="entry name" value="MCPsignal_dom"/>
</dbReference>
<gene>
    <name evidence="7" type="ORF">JF50_18890</name>
</gene>
<dbReference type="InterPro" id="IPR004090">
    <property type="entry name" value="Chemotax_Me-accpt_rcpt"/>
</dbReference>
<dbReference type="EMBL" id="JWIC01000007">
    <property type="protein sequence ID" value="KID56313.1"/>
    <property type="molecule type" value="Genomic_DNA"/>
</dbReference>
<feature type="coiled-coil region" evidence="5">
    <location>
        <begin position="8"/>
        <end position="56"/>
    </location>
</feature>
<keyword evidence="5" id="KW-0175">Coiled coil</keyword>
<dbReference type="GO" id="GO:0016020">
    <property type="term" value="C:membrane"/>
    <property type="evidence" value="ECO:0007669"/>
    <property type="project" value="UniProtKB-SubCell"/>
</dbReference>
<comment type="caution">
    <text evidence="7">The sequence shown here is derived from an EMBL/GenBank/DDBJ whole genome shotgun (WGS) entry which is preliminary data.</text>
</comment>
<evidence type="ECO:0000259" key="6">
    <source>
        <dbReference type="PROSITE" id="PS50111"/>
    </source>
</evidence>
<dbReference type="Pfam" id="PF00015">
    <property type="entry name" value="MCPsignal"/>
    <property type="match status" value="1"/>
</dbReference>
<organism evidence="7 8">
    <name type="scientific">Pseudoalteromonas luteoviolacea</name>
    <dbReference type="NCBI Taxonomy" id="43657"/>
    <lineage>
        <taxon>Bacteria</taxon>
        <taxon>Pseudomonadati</taxon>
        <taxon>Pseudomonadota</taxon>
        <taxon>Gammaproteobacteria</taxon>
        <taxon>Alteromonadales</taxon>
        <taxon>Pseudoalteromonadaceae</taxon>
        <taxon>Pseudoalteromonas</taxon>
    </lineage>
</organism>
<comment type="subcellular location">
    <subcellularLocation>
        <location evidence="1">Membrane</location>
    </subcellularLocation>
</comment>
<dbReference type="Gene3D" id="1.20.120.30">
    <property type="entry name" value="Aspartate receptor, ligand-binding domain"/>
    <property type="match status" value="1"/>
</dbReference>